<feature type="compositionally biased region" description="Polar residues" evidence="1">
    <location>
        <begin position="224"/>
        <end position="233"/>
    </location>
</feature>
<keyword evidence="3" id="KW-1185">Reference proteome</keyword>
<sequence>MLDFASFALECNRVQAHRQKICLSRAHVHSRSSKSPEDRHHHARCTYYVYHSDSLSSTSNRRSTPQLSPTRSAHRSRSDHQRDAGANGRERGRSPTCHRRSASPSKDCKRRRSYIQVISCSSGDDGSPHHRQSPARRLRSTSPPPKRAKKDAREAAYASQAHSSTVGSGHTSTAISGRSQSRSLSPTSRHDSTQQPRSPCHERHLRSSTLASMDRSLLLDVYEDSQSAQSSHSPLRHLRAADSEEAEDTGPPPEEDYAAYSRLIHKVAKVMDLQVQQPDAEESCKYLGHLSKNKTPPLHLGFIPSLLKHAKSCLSKPASTPLMLRRTDNLYRTHREETTFLAQHPLPNSLIVNASQNRSKNTATSVPSNKEGRKARPYWEETVFSGIFCAVHIEPPMCHGHLY</sequence>
<dbReference type="Proteomes" id="UP001142489">
    <property type="component" value="Unassembled WGS sequence"/>
</dbReference>
<comment type="caution">
    <text evidence="2">The sequence shown here is derived from an EMBL/GenBank/DDBJ whole genome shotgun (WGS) entry which is preliminary data.</text>
</comment>
<accession>A0A9Q0XZJ3</accession>
<dbReference type="EMBL" id="JAPFRF010000004">
    <property type="protein sequence ID" value="KAJ7335333.1"/>
    <property type="molecule type" value="Genomic_DNA"/>
</dbReference>
<feature type="region of interest" description="Disordered" evidence="1">
    <location>
        <begin position="353"/>
        <end position="372"/>
    </location>
</feature>
<evidence type="ECO:0000313" key="3">
    <source>
        <dbReference type="Proteomes" id="UP001142489"/>
    </source>
</evidence>
<protein>
    <submittedName>
        <fullName evidence="2">Uncharacterized protein</fullName>
    </submittedName>
</protein>
<organism evidence="2 3">
    <name type="scientific">Phrynocephalus forsythii</name>
    <dbReference type="NCBI Taxonomy" id="171643"/>
    <lineage>
        <taxon>Eukaryota</taxon>
        <taxon>Metazoa</taxon>
        <taxon>Chordata</taxon>
        <taxon>Craniata</taxon>
        <taxon>Vertebrata</taxon>
        <taxon>Euteleostomi</taxon>
        <taxon>Lepidosauria</taxon>
        <taxon>Squamata</taxon>
        <taxon>Bifurcata</taxon>
        <taxon>Unidentata</taxon>
        <taxon>Episquamata</taxon>
        <taxon>Toxicofera</taxon>
        <taxon>Iguania</taxon>
        <taxon>Acrodonta</taxon>
        <taxon>Agamidae</taxon>
        <taxon>Agaminae</taxon>
        <taxon>Phrynocephalus</taxon>
    </lineage>
</organism>
<feature type="compositionally biased region" description="Basic and acidic residues" evidence="1">
    <location>
        <begin position="76"/>
        <end position="93"/>
    </location>
</feature>
<feature type="compositionally biased region" description="Low complexity" evidence="1">
    <location>
        <begin position="54"/>
        <end position="64"/>
    </location>
</feature>
<feature type="compositionally biased region" description="Polar residues" evidence="1">
    <location>
        <begin position="353"/>
        <end position="368"/>
    </location>
</feature>
<reference evidence="2" key="1">
    <citation type="journal article" date="2023" name="DNA Res.">
        <title>Chromosome-level genome assembly of Phrynocephalus forsythii using third-generation DNA sequencing and Hi-C analysis.</title>
        <authorList>
            <person name="Qi Y."/>
            <person name="Zhao W."/>
            <person name="Zhao Y."/>
            <person name="Niu C."/>
            <person name="Cao S."/>
            <person name="Zhang Y."/>
        </authorList>
    </citation>
    <scope>NUCLEOTIDE SEQUENCE</scope>
    <source>
        <tissue evidence="2">Muscle</tissue>
    </source>
</reference>
<feature type="compositionally biased region" description="Polar residues" evidence="1">
    <location>
        <begin position="174"/>
        <end position="197"/>
    </location>
</feature>
<evidence type="ECO:0000313" key="2">
    <source>
        <dbReference type="EMBL" id="KAJ7335333.1"/>
    </source>
</evidence>
<evidence type="ECO:0000256" key="1">
    <source>
        <dbReference type="SAM" id="MobiDB-lite"/>
    </source>
</evidence>
<dbReference type="AlphaFoldDB" id="A0A9Q0XZJ3"/>
<feature type="compositionally biased region" description="Low complexity" evidence="1">
    <location>
        <begin position="162"/>
        <end position="173"/>
    </location>
</feature>
<proteinExistence type="predicted"/>
<dbReference type="OrthoDB" id="9050411at2759"/>
<feature type="compositionally biased region" description="Basic residues" evidence="1">
    <location>
        <begin position="129"/>
        <end position="139"/>
    </location>
</feature>
<feature type="region of interest" description="Disordered" evidence="1">
    <location>
        <begin position="223"/>
        <end position="256"/>
    </location>
</feature>
<name>A0A9Q0XZJ3_9SAUR</name>
<feature type="compositionally biased region" description="Acidic residues" evidence="1">
    <location>
        <begin position="243"/>
        <end position="256"/>
    </location>
</feature>
<feature type="region of interest" description="Disordered" evidence="1">
    <location>
        <begin position="54"/>
        <end position="205"/>
    </location>
</feature>
<gene>
    <name evidence="2" type="ORF">JRQ81_013274</name>
</gene>